<reference evidence="7 8" key="1">
    <citation type="journal article" date="2015" name="Nature">
        <title>rRNA introns, odd ribosomes, and small enigmatic genomes across a large radiation of phyla.</title>
        <authorList>
            <person name="Brown C.T."/>
            <person name="Hug L.A."/>
            <person name="Thomas B.C."/>
            <person name="Sharon I."/>
            <person name="Castelle C.J."/>
            <person name="Singh A."/>
            <person name="Wilkins M.J."/>
            <person name="Williams K.H."/>
            <person name="Banfield J.F."/>
        </authorList>
    </citation>
    <scope>NUCLEOTIDE SEQUENCE [LARGE SCALE GENOMIC DNA]</scope>
</reference>
<dbReference type="Pfam" id="PF01943">
    <property type="entry name" value="Polysacc_synt"/>
    <property type="match status" value="1"/>
</dbReference>
<keyword evidence="5 6" id="KW-0472">Membrane</keyword>
<evidence type="ECO:0000256" key="4">
    <source>
        <dbReference type="ARBA" id="ARBA00022989"/>
    </source>
</evidence>
<keyword evidence="3 6" id="KW-0812">Transmembrane</keyword>
<dbReference type="Proteomes" id="UP000034603">
    <property type="component" value="Unassembled WGS sequence"/>
</dbReference>
<feature type="transmembrane region" description="Helical" evidence="6">
    <location>
        <begin position="365"/>
        <end position="384"/>
    </location>
</feature>
<dbReference type="InterPro" id="IPR002797">
    <property type="entry name" value="Polysacc_synth"/>
</dbReference>
<evidence type="ECO:0000256" key="1">
    <source>
        <dbReference type="ARBA" id="ARBA00004651"/>
    </source>
</evidence>
<feature type="transmembrane region" description="Helical" evidence="6">
    <location>
        <begin position="263"/>
        <end position="283"/>
    </location>
</feature>
<evidence type="ECO:0000256" key="3">
    <source>
        <dbReference type="ARBA" id="ARBA00022692"/>
    </source>
</evidence>
<sequence length="420" mass="46826">MEKAKTYAKKIIKHPLFSGSMIMIIGSNLTNVFAYIYHFLIGRMLGPSSYSELSSVIGILTIIFTTFTFLSTVIVKFVSAENSESGQIFLWFKKRVLSLGVVIFIAIILVSPFISGYLKVDIATVILIAPITLFAIIGVLYRSFIQGKMKFKEVAISSNIDIVVRLMVSVLAVYFGAKVFGAVFGIFAGVVVGVIYLSVKMRLFLKDIRKEKELKSLHTVLRYSLPVFVTSLSTNFVLSMDVIMVKHFFNPHDAGIYASLSTLGRVILYAAGPVGTVMFPLISKNHANGKKYLHFFFLSSMITAFICVSGIIGYAIFPKLAIQILFGSKYIEGAQYLVWFALFISLFTLTQLFISLFLSINKTKITYVSLLAVAVQFLGINLFHDTILQVIRVSTFASALLLIILVIYFLYTKTNEEKSN</sequence>
<dbReference type="GO" id="GO:0005886">
    <property type="term" value="C:plasma membrane"/>
    <property type="evidence" value="ECO:0007669"/>
    <property type="project" value="UniProtKB-SubCell"/>
</dbReference>
<evidence type="ECO:0000313" key="7">
    <source>
        <dbReference type="EMBL" id="KKQ46079.1"/>
    </source>
</evidence>
<dbReference type="PANTHER" id="PTHR30250:SF28">
    <property type="entry name" value="POLYSACCHARIDE BIOSYNTHESIS PROTEIN"/>
    <property type="match status" value="1"/>
</dbReference>
<evidence type="ECO:0000256" key="2">
    <source>
        <dbReference type="ARBA" id="ARBA00022475"/>
    </source>
</evidence>
<feature type="transmembrane region" description="Helical" evidence="6">
    <location>
        <begin position="390"/>
        <end position="411"/>
    </location>
</feature>
<accession>A0A0G0KAB2</accession>
<evidence type="ECO:0000256" key="6">
    <source>
        <dbReference type="SAM" id="Phobius"/>
    </source>
</evidence>
<feature type="transmembrane region" description="Helical" evidence="6">
    <location>
        <begin position="295"/>
        <end position="317"/>
    </location>
</feature>
<comment type="caution">
    <text evidence="7">The sequence shown here is derived from an EMBL/GenBank/DDBJ whole genome shotgun (WGS) entry which is preliminary data.</text>
</comment>
<feature type="transmembrane region" description="Helical" evidence="6">
    <location>
        <begin position="53"/>
        <end position="75"/>
    </location>
</feature>
<evidence type="ECO:0000256" key="5">
    <source>
        <dbReference type="ARBA" id="ARBA00023136"/>
    </source>
</evidence>
<feature type="transmembrane region" description="Helical" evidence="6">
    <location>
        <begin position="122"/>
        <end position="142"/>
    </location>
</feature>
<keyword evidence="4 6" id="KW-1133">Transmembrane helix</keyword>
<protein>
    <submittedName>
        <fullName evidence="7">Capsular polysaccharide biosynthesis protein</fullName>
    </submittedName>
</protein>
<keyword evidence="2" id="KW-1003">Cell membrane</keyword>
<dbReference type="EMBL" id="LBTR01000005">
    <property type="protein sequence ID" value="KKQ46079.1"/>
    <property type="molecule type" value="Genomic_DNA"/>
</dbReference>
<feature type="transmembrane region" description="Helical" evidence="6">
    <location>
        <begin position="180"/>
        <end position="199"/>
    </location>
</feature>
<dbReference type="PANTHER" id="PTHR30250">
    <property type="entry name" value="PST FAMILY PREDICTED COLANIC ACID TRANSPORTER"/>
    <property type="match status" value="1"/>
</dbReference>
<feature type="transmembrane region" description="Helical" evidence="6">
    <location>
        <begin position="220"/>
        <end position="243"/>
    </location>
</feature>
<dbReference type="InterPro" id="IPR050833">
    <property type="entry name" value="Poly_Biosynth_Transport"/>
</dbReference>
<dbReference type="AlphaFoldDB" id="A0A0G0KAB2"/>
<evidence type="ECO:0000313" key="8">
    <source>
        <dbReference type="Proteomes" id="UP000034603"/>
    </source>
</evidence>
<feature type="transmembrane region" description="Helical" evidence="6">
    <location>
        <begin position="96"/>
        <end position="116"/>
    </location>
</feature>
<feature type="transmembrane region" description="Helical" evidence="6">
    <location>
        <begin position="154"/>
        <end position="174"/>
    </location>
</feature>
<comment type="subcellular location">
    <subcellularLocation>
        <location evidence="1">Cell membrane</location>
        <topology evidence="1">Multi-pass membrane protein</topology>
    </subcellularLocation>
</comment>
<feature type="transmembrane region" description="Helical" evidence="6">
    <location>
        <begin position="337"/>
        <end position="358"/>
    </location>
</feature>
<name>A0A0G0KAB2_9BACT</name>
<organism evidence="7 8">
    <name type="scientific">Candidatus Woesebacteria bacterium GW2011_GWA1_37_8</name>
    <dbReference type="NCBI Taxonomy" id="1618546"/>
    <lineage>
        <taxon>Bacteria</taxon>
        <taxon>Candidatus Woeseibacteriota</taxon>
    </lineage>
</organism>
<proteinExistence type="predicted"/>
<feature type="transmembrane region" description="Helical" evidence="6">
    <location>
        <begin position="21"/>
        <end position="41"/>
    </location>
</feature>
<gene>
    <name evidence="7" type="ORF">US62_C0005G0002</name>
</gene>